<evidence type="ECO:0000256" key="16">
    <source>
        <dbReference type="PROSITE-ProRule" id="PRU00209"/>
    </source>
</evidence>
<evidence type="ECO:0000256" key="3">
    <source>
        <dbReference type="ARBA" id="ARBA00011209"/>
    </source>
</evidence>
<dbReference type="PROSITE" id="PS50886">
    <property type="entry name" value="TRBD"/>
    <property type="match status" value="1"/>
</dbReference>
<dbReference type="NCBIfam" id="TIGR00472">
    <property type="entry name" value="pheT_bact"/>
    <property type="match status" value="1"/>
</dbReference>
<keyword evidence="8 15" id="KW-0547">Nucleotide-binding</keyword>
<feature type="binding site" evidence="15">
    <location>
        <position position="452"/>
    </location>
    <ligand>
        <name>Mg(2+)</name>
        <dbReference type="ChEBI" id="CHEBI:18420"/>
        <note>shared with alpha subunit</note>
    </ligand>
</feature>
<evidence type="ECO:0000256" key="1">
    <source>
        <dbReference type="ARBA" id="ARBA00004496"/>
    </source>
</evidence>
<dbReference type="Pfam" id="PF03147">
    <property type="entry name" value="FDX-ACB"/>
    <property type="match status" value="1"/>
</dbReference>
<reference evidence="20" key="2">
    <citation type="submission" date="2023-07" db="EMBL/GenBank/DDBJ databases">
        <authorList>
            <person name="Aydin F."/>
            <person name="Tarhane S."/>
            <person name="Saticioglu I.B."/>
            <person name="Karakaya E."/>
            <person name="Abay S."/>
            <person name="Guran O."/>
            <person name="Bozkurt E."/>
            <person name="Uzum N."/>
            <person name="Olgun K."/>
            <person name="Jablonski D."/>
        </authorList>
    </citation>
    <scope>NUCLEOTIDE SEQUENCE</scope>
    <source>
        <strain evidence="20">Faydin-H75</strain>
    </source>
</reference>
<keyword evidence="23" id="KW-1185">Reference proteome</keyword>
<reference evidence="21 23" key="1">
    <citation type="submission" date="2023-07" db="EMBL/GenBank/DDBJ databases">
        <title>Unpublished Manusciprt.</title>
        <authorList>
            <person name="Aydin F."/>
            <person name="Tarhane S."/>
            <person name="Saticioglu I.B."/>
            <person name="Karakaya E."/>
            <person name="Abay S."/>
            <person name="Guran O."/>
            <person name="Bozkurt E."/>
            <person name="Uzum N."/>
            <person name="Olgun K."/>
            <person name="Jablonski D."/>
        </authorList>
    </citation>
    <scope>NUCLEOTIDE SEQUENCE</scope>
    <source>
        <strain evidence="23">faydin-H75</strain>
        <strain evidence="21">Faydin-H76</strain>
    </source>
</reference>
<dbReference type="Proteomes" id="UP001240777">
    <property type="component" value="Unassembled WGS sequence"/>
</dbReference>
<dbReference type="InterPro" id="IPR005147">
    <property type="entry name" value="tRNA_synthase_B5-dom"/>
</dbReference>
<dbReference type="GO" id="GO:0005524">
    <property type="term" value="F:ATP binding"/>
    <property type="evidence" value="ECO:0007669"/>
    <property type="project" value="UniProtKB-UniRule"/>
</dbReference>
<protein>
    <recommendedName>
        <fullName evidence="15">Phenylalanine--tRNA ligase beta subunit</fullName>
        <ecNumber evidence="15">6.1.1.20</ecNumber>
    </recommendedName>
    <alternativeName>
        <fullName evidence="15">Phenylalanyl-tRNA synthetase beta subunit</fullName>
        <shortName evidence="15">PheRS</shortName>
    </alternativeName>
</protein>
<dbReference type="InterPro" id="IPR041616">
    <property type="entry name" value="PheRS_beta_core"/>
</dbReference>
<evidence type="ECO:0000313" key="20">
    <source>
        <dbReference type="EMBL" id="MDO7252682.1"/>
    </source>
</evidence>
<dbReference type="Pfam" id="PF01588">
    <property type="entry name" value="tRNA_bind"/>
    <property type="match status" value="1"/>
</dbReference>
<dbReference type="Gene3D" id="3.30.930.10">
    <property type="entry name" value="Bira Bifunctional Protein, Domain 2"/>
    <property type="match status" value="1"/>
</dbReference>
<keyword evidence="6 15" id="KW-0436">Ligase</keyword>
<evidence type="ECO:0000256" key="11">
    <source>
        <dbReference type="ARBA" id="ARBA00022884"/>
    </source>
</evidence>
<keyword evidence="12 15" id="KW-0648">Protein biosynthesis</keyword>
<keyword evidence="11 16" id="KW-0694">RNA-binding</keyword>
<dbReference type="InterPro" id="IPR009061">
    <property type="entry name" value="DNA-bd_dom_put_sf"/>
</dbReference>
<dbReference type="SMART" id="SM00874">
    <property type="entry name" value="B5"/>
    <property type="match status" value="1"/>
</dbReference>
<evidence type="ECO:0000256" key="6">
    <source>
        <dbReference type="ARBA" id="ARBA00022598"/>
    </source>
</evidence>
<sequence length="789" mass="88886">MIITSHLLSKFINISGIDIHKLCDTLSSIGLEVESCIKIELPPKVVVGKVVEKNPHPDADKLNICQVCIGNETLQIVCGAKNVAKDQYVPVALIGALLPQIKGGELQIQQANLRGVDSYGMICSSTELGLPHINDGIMVLDESIGKLELGKELREYSLFNNHIIDISLTPNRGDCLCVLGIAREISCIFDLPINTYKEIDSGVALGVGRVLQIFTEGKIQSSLLYKVIEVKQINTPLEVELCLAFNNTLQKNPIQNIIEYSTYMSGVILNAYAIENPEIISSSKGVEVSLSIKKDENGFEAVFLDKKLSIIGVGNQIDQNLDILPKTLIIEASYIDPISISKMLFKNKPKQNKSLVYRSTRGSNPQLETGMNCLCKNFSDFTKCLIYSGVQEVKQEYEDTIINTTFGAICNIVGKNIDKEEIAKILKSLNFRIKATCDDDFFSIIPPSYRHDIRTRQDAAEEFLRIYGIQNIPSTPHLSIEKPYHNKGYISYKNQRNIATKALSMGFIETIHYLFYQKEKLQTLGFPTLKENLDLQNPITSELNTLRTSLIPAMLDSVVRNKNFDYKSIKIFEIGSIYDEDRHEKTSVAFMVNGLKTPEVYPYPKGIVWDFYDFCKSISSIIGDFELKPLNENEGKINKTIHPYQSAKIFIDGEKAGIISKLNPTLTKELGIYEGFFCEVDFEKIIPRHIVAKEFSKYPATQKDITILIDKKIYFDEISTKVKKAEIKNLKNIYPLDVYEESPTDNYIALSIRIIIQSMEGTLTENDFSEITQKVLEIISINFNAKLKE</sequence>
<dbReference type="EC" id="6.1.1.20" evidence="15"/>
<comment type="cofactor">
    <cofactor evidence="15">
        <name>Mg(2+)</name>
        <dbReference type="ChEBI" id="CHEBI:18420"/>
    </cofactor>
    <text evidence="15">Binds 2 magnesium ions per tetramer.</text>
</comment>
<evidence type="ECO:0000259" key="18">
    <source>
        <dbReference type="PROSITE" id="PS51447"/>
    </source>
</evidence>
<dbReference type="SUPFAM" id="SSF46955">
    <property type="entry name" value="Putative DNA-binding domain"/>
    <property type="match status" value="1"/>
</dbReference>
<dbReference type="NCBIfam" id="NF045760">
    <property type="entry name" value="YtpR"/>
    <property type="match status" value="1"/>
</dbReference>
<dbReference type="InterPro" id="IPR045060">
    <property type="entry name" value="Phe-tRNA-ligase_IIc_bsu"/>
</dbReference>
<comment type="subunit">
    <text evidence="3 15">Tetramer of two alpha and two beta subunits.</text>
</comment>
<keyword evidence="7 15" id="KW-0479">Metal-binding</keyword>
<dbReference type="GO" id="GO:0000287">
    <property type="term" value="F:magnesium ion binding"/>
    <property type="evidence" value="ECO:0007669"/>
    <property type="project" value="UniProtKB-UniRule"/>
</dbReference>
<dbReference type="Proteomes" id="UP001177258">
    <property type="component" value="Unassembled WGS sequence"/>
</dbReference>
<dbReference type="InterPro" id="IPR005121">
    <property type="entry name" value="Fdx_antiC-bd"/>
</dbReference>
<evidence type="ECO:0000313" key="21">
    <source>
        <dbReference type="EMBL" id="MDP2538549.1"/>
    </source>
</evidence>
<dbReference type="Gene3D" id="3.30.70.380">
    <property type="entry name" value="Ferrodoxin-fold anticodon-binding domain"/>
    <property type="match status" value="1"/>
</dbReference>
<comment type="caution">
    <text evidence="21">The sequence shown here is derived from an EMBL/GenBank/DDBJ whole genome shotgun (WGS) entry which is preliminary data.</text>
</comment>
<feature type="domain" description="B5" evidence="19">
    <location>
        <begin position="397"/>
        <end position="474"/>
    </location>
</feature>
<accession>A0AA90SS50</accession>
<dbReference type="PROSITE" id="PS51483">
    <property type="entry name" value="B5"/>
    <property type="match status" value="1"/>
</dbReference>
<evidence type="ECO:0000256" key="13">
    <source>
        <dbReference type="ARBA" id="ARBA00023146"/>
    </source>
</evidence>
<dbReference type="GO" id="GO:0000049">
    <property type="term" value="F:tRNA binding"/>
    <property type="evidence" value="ECO:0007669"/>
    <property type="project" value="UniProtKB-UniRule"/>
</dbReference>
<evidence type="ECO:0000256" key="2">
    <source>
        <dbReference type="ARBA" id="ARBA00008653"/>
    </source>
</evidence>
<feature type="domain" description="FDX-ACB" evidence="18">
    <location>
        <begin position="696"/>
        <end position="788"/>
    </location>
</feature>
<reference evidence="20 22" key="3">
    <citation type="journal article" date="2024" name="Syst. Appl. Microbiol.">
        <title>Helicobacter cappadocius sp. nov., from lizards: The first psychrotrophic Helicobacter species.</title>
        <authorList>
            <person name="Aydin F."/>
            <person name="Tarhane S."/>
            <person name="Karakaya E."/>
            <person name="Abay S."/>
            <person name="Kayman T."/>
            <person name="Guran O."/>
            <person name="Bozkurt E."/>
            <person name="Uzum N."/>
            <person name="Avci A."/>
            <person name="Olgun K."/>
            <person name="Jablonski D."/>
            <person name="Guran C."/>
            <person name="Burcin Saticioglu I."/>
        </authorList>
    </citation>
    <scope>NUCLEOTIDE SEQUENCE [LARGE SCALE GENOMIC DNA]</scope>
    <source>
        <strain evidence="20">Faydin-H75</strain>
        <strain evidence="22">faydin-H76</strain>
    </source>
</reference>
<evidence type="ECO:0000256" key="15">
    <source>
        <dbReference type="HAMAP-Rule" id="MF_00283"/>
    </source>
</evidence>
<dbReference type="PROSITE" id="PS51447">
    <property type="entry name" value="FDX_ACB"/>
    <property type="match status" value="1"/>
</dbReference>
<dbReference type="PANTHER" id="PTHR10947">
    <property type="entry name" value="PHENYLALANYL-TRNA SYNTHETASE BETA CHAIN AND LEUCINE-RICH REPEAT-CONTAINING PROTEIN 47"/>
    <property type="match status" value="1"/>
</dbReference>
<evidence type="ECO:0000256" key="10">
    <source>
        <dbReference type="ARBA" id="ARBA00022842"/>
    </source>
</evidence>
<evidence type="ECO:0000256" key="9">
    <source>
        <dbReference type="ARBA" id="ARBA00022840"/>
    </source>
</evidence>
<evidence type="ECO:0000313" key="23">
    <source>
        <dbReference type="Proteomes" id="UP001240777"/>
    </source>
</evidence>
<keyword evidence="4 15" id="KW-0963">Cytoplasm</keyword>
<feature type="domain" description="TRNA-binding" evidence="17">
    <location>
        <begin position="39"/>
        <end position="154"/>
    </location>
</feature>
<evidence type="ECO:0000256" key="8">
    <source>
        <dbReference type="ARBA" id="ARBA00022741"/>
    </source>
</evidence>
<dbReference type="InterPro" id="IPR036690">
    <property type="entry name" value="Fdx_antiC-bd_sf"/>
</dbReference>
<evidence type="ECO:0000259" key="17">
    <source>
        <dbReference type="PROSITE" id="PS50886"/>
    </source>
</evidence>
<feature type="binding site" evidence="15">
    <location>
        <position position="462"/>
    </location>
    <ligand>
        <name>Mg(2+)</name>
        <dbReference type="ChEBI" id="CHEBI:18420"/>
        <note>shared with alpha subunit</note>
    </ligand>
</feature>
<dbReference type="SUPFAM" id="SSF50249">
    <property type="entry name" value="Nucleic acid-binding proteins"/>
    <property type="match status" value="1"/>
</dbReference>
<dbReference type="InterPro" id="IPR012340">
    <property type="entry name" value="NA-bd_OB-fold"/>
</dbReference>
<dbReference type="InterPro" id="IPR002547">
    <property type="entry name" value="tRNA-bd_dom"/>
</dbReference>
<keyword evidence="10 15" id="KW-0460">Magnesium</keyword>
<dbReference type="RefSeq" id="WP_305516524.1">
    <property type="nucleotide sequence ID" value="NZ_JAUPEV010000002.1"/>
</dbReference>
<name>A0AA90SS50_9HELI</name>
<dbReference type="GO" id="GO:0006432">
    <property type="term" value="P:phenylalanyl-tRNA aminoacylation"/>
    <property type="evidence" value="ECO:0007669"/>
    <property type="project" value="UniProtKB-UniRule"/>
</dbReference>
<dbReference type="CDD" id="cd02796">
    <property type="entry name" value="tRNA_bind_bactPheRS"/>
    <property type="match status" value="1"/>
</dbReference>
<evidence type="ECO:0000313" key="22">
    <source>
        <dbReference type="Proteomes" id="UP001177258"/>
    </source>
</evidence>
<evidence type="ECO:0000256" key="7">
    <source>
        <dbReference type="ARBA" id="ARBA00022723"/>
    </source>
</evidence>
<evidence type="ECO:0000256" key="5">
    <source>
        <dbReference type="ARBA" id="ARBA00022555"/>
    </source>
</evidence>
<dbReference type="Gene3D" id="2.40.50.140">
    <property type="entry name" value="Nucleic acid-binding proteins"/>
    <property type="match status" value="1"/>
</dbReference>
<organism evidence="21 22">
    <name type="scientific">Helicobacter cappadocius</name>
    <dbReference type="NCBI Taxonomy" id="3063998"/>
    <lineage>
        <taxon>Bacteria</taxon>
        <taxon>Pseudomonadati</taxon>
        <taxon>Campylobacterota</taxon>
        <taxon>Epsilonproteobacteria</taxon>
        <taxon>Campylobacterales</taxon>
        <taxon>Helicobacteraceae</taxon>
        <taxon>Helicobacter</taxon>
    </lineage>
</organism>
<gene>
    <name evidence="15 21" type="primary">pheT</name>
    <name evidence="20" type="ORF">Q5I04_01950</name>
    <name evidence="21" type="ORF">Q5I06_01950</name>
</gene>
<dbReference type="AlphaFoldDB" id="A0AA90SS50"/>
<evidence type="ECO:0000259" key="19">
    <source>
        <dbReference type="PROSITE" id="PS51483"/>
    </source>
</evidence>
<comment type="similarity">
    <text evidence="2 15">Belongs to the phenylalanyl-tRNA synthetase beta subunit family. Type 1 subfamily.</text>
</comment>
<evidence type="ECO:0000256" key="14">
    <source>
        <dbReference type="ARBA" id="ARBA00049255"/>
    </source>
</evidence>
<dbReference type="EMBL" id="JAUPEV010000002">
    <property type="protein sequence ID" value="MDO7252682.1"/>
    <property type="molecule type" value="Genomic_DNA"/>
</dbReference>
<dbReference type="Pfam" id="PF17759">
    <property type="entry name" value="tRNA_synthFbeta"/>
    <property type="match status" value="1"/>
</dbReference>
<dbReference type="Gene3D" id="3.30.56.10">
    <property type="match status" value="2"/>
</dbReference>
<feature type="binding site" evidence="15">
    <location>
        <position position="461"/>
    </location>
    <ligand>
        <name>Mg(2+)</name>
        <dbReference type="ChEBI" id="CHEBI:18420"/>
        <note>shared with alpha subunit</note>
    </ligand>
</feature>
<dbReference type="PANTHER" id="PTHR10947:SF0">
    <property type="entry name" value="PHENYLALANINE--TRNA LIGASE BETA SUBUNIT"/>
    <property type="match status" value="1"/>
</dbReference>
<dbReference type="HAMAP" id="MF_00283">
    <property type="entry name" value="Phe_tRNA_synth_beta1"/>
    <property type="match status" value="1"/>
</dbReference>
<proteinExistence type="inferred from homology"/>
<comment type="catalytic activity">
    <reaction evidence="14 15">
        <text>tRNA(Phe) + L-phenylalanine + ATP = L-phenylalanyl-tRNA(Phe) + AMP + diphosphate + H(+)</text>
        <dbReference type="Rhea" id="RHEA:19413"/>
        <dbReference type="Rhea" id="RHEA-COMP:9668"/>
        <dbReference type="Rhea" id="RHEA-COMP:9699"/>
        <dbReference type="ChEBI" id="CHEBI:15378"/>
        <dbReference type="ChEBI" id="CHEBI:30616"/>
        <dbReference type="ChEBI" id="CHEBI:33019"/>
        <dbReference type="ChEBI" id="CHEBI:58095"/>
        <dbReference type="ChEBI" id="CHEBI:78442"/>
        <dbReference type="ChEBI" id="CHEBI:78531"/>
        <dbReference type="ChEBI" id="CHEBI:456215"/>
        <dbReference type="EC" id="6.1.1.20"/>
    </reaction>
</comment>
<comment type="subcellular location">
    <subcellularLocation>
        <location evidence="1 15">Cytoplasm</location>
    </subcellularLocation>
</comment>
<keyword evidence="9 15" id="KW-0067">ATP-binding</keyword>
<dbReference type="EMBL" id="JAUYZK010000002">
    <property type="protein sequence ID" value="MDP2538549.1"/>
    <property type="molecule type" value="Genomic_DNA"/>
</dbReference>
<keyword evidence="5 16" id="KW-0820">tRNA-binding</keyword>
<keyword evidence="13 15" id="KW-0030">Aminoacyl-tRNA synthetase</keyword>
<dbReference type="InterPro" id="IPR004532">
    <property type="entry name" value="Phe-tRNA-ligase_IIc_bsu_bact"/>
</dbReference>
<dbReference type="SUPFAM" id="SSF54991">
    <property type="entry name" value="Anticodon-binding domain of PheRS"/>
    <property type="match status" value="1"/>
</dbReference>
<dbReference type="Pfam" id="PF03484">
    <property type="entry name" value="B5"/>
    <property type="match status" value="1"/>
</dbReference>
<dbReference type="FunFam" id="2.40.50.140:FF:000045">
    <property type="entry name" value="Phenylalanine--tRNA ligase beta subunit"/>
    <property type="match status" value="1"/>
</dbReference>
<feature type="binding site" evidence="15">
    <location>
        <position position="458"/>
    </location>
    <ligand>
        <name>Mg(2+)</name>
        <dbReference type="ChEBI" id="CHEBI:18420"/>
        <note>shared with alpha subunit</note>
    </ligand>
</feature>
<evidence type="ECO:0000256" key="4">
    <source>
        <dbReference type="ARBA" id="ARBA00022490"/>
    </source>
</evidence>
<dbReference type="InterPro" id="IPR045864">
    <property type="entry name" value="aa-tRNA-synth_II/BPL/LPL"/>
</dbReference>
<dbReference type="CDD" id="cd00769">
    <property type="entry name" value="PheRS_beta_core"/>
    <property type="match status" value="1"/>
</dbReference>
<dbReference type="SMART" id="SM00896">
    <property type="entry name" value="FDX-ACB"/>
    <property type="match status" value="1"/>
</dbReference>
<dbReference type="GO" id="GO:0009328">
    <property type="term" value="C:phenylalanine-tRNA ligase complex"/>
    <property type="evidence" value="ECO:0007669"/>
    <property type="project" value="TreeGrafter"/>
</dbReference>
<dbReference type="InterPro" id="IPR033714">
    <property type="entry name" value="tRNA_bind_bactPheRS"/>
</dbReference>
<dbReference type="GO" id="GO:0004826">
    <property type="term" value="F:phenylalanine-tRNA ligase activity"/>
    <property type="evidence" value="ECO:0007669"/>
    <property type="project" value="UniProtKB-UniRule"/>
</dbReference>
<evidence type="ECO:0000256" key="12">
    <source>
        <dbReference type="ARBA" id="ARBA00022917"/>
    </source>
</evidence>
<dbReference type="SUPFAM" id="SSF55681">
    <property type="entry name" value="Class II aaRS and biotin synthetases"/>
    <property type="match status" value="1"/>
</dbReference>